<dbReference type="Proteomes" id="UP000789759">
    <property type="component" value="Unassembled WGS sequence"/>
</dbReference>
<dbReference type="InterPro" id="IPR050411">
    <property type="entry name" value="AlphaKG_dependent_hydroxylases"/>
</dbReference>
<evidence type="ECO:0000256" key="4">
    <source>
        <dbReference type="ARBA" id="ARBA00022723"/>
    </source>
</evidence>
<dbReference type="PANTHER" id="PTHR10696:SF25">
    <property type="entry name" value="OXIDOREDUCTASE AIM17-RELATED"/>
    <property type="match status" value="1"/>
</dbReference>
<proteinExistence type="inferred from homology"/>
<dbReference type="GO" id="GO:0045329">
    <property type="term" value="P:carnitine biosynthetic process"/>
    <property type="evidence" value="ECO:0007669"/>
    <property type="project" value="UniProtKB-KW"/>
</dbReference>
<gene>
    <name evidence="11" type="ORF">CPELLU_LOCUS4568</name>
</gene>
<evidence type="ECO:0000256" key="3">
    <source>
        <dbReference type="ARBA" id="ARBA00008654"/>
    </source>
</evidence>
<keyword evidence="5" id="KW-0124">Carnitine biosynthesis</keyword>
<keyword evidence="6" id="KW-0223">Dioxygenase</keyword>
<dbReference type="InterPro" id="IPR010376">
    <property type="entry name" value="GBBH-like_N"/>
</dbReference>
<accession>A0A9N9AYS2</accession>
<evidence type="ECO:0000313" key="11">
    <source>
        <dbReference type="EMBL" id="CAG8546967.1"/>
    </source>
</evidence>
<organism evidence="11 12">
    <name type="scientific">Cetraspora pellucida</name>
    <dbReference type="NCBI Taxonomy" id="1433469"/>
    <lineage>
        <taxon>Eukaryota</taxon>
        <taxon>Fungi</taxon>
        <taxon>Fungi incertae sedis</taxon>
        <taxon>Mucoromycota</taxon>
        <taxon>Glomeromycotina</taxon>
        <taxon>Glomeromycetes</taxon>
        <taxon>Diversisporales</taxon>
        <taxon>Gigasporaceae</taxon>
        <taxon>Cetraspora</taxon>
    </lineage>
</organism>
<dbReference type="EMBL" id="CAJVQA010002418">
    <property type="protein sequence ID" value="CAG8546967.1"/>
    <property type="molecule type" value="Genomic_DNA"/>
</dbReference>
<evidence type="ECO:0000256" key="2">
    <source>
        <dbReference type="ARBA" id="ARBA00001961"/>
    </source>
</evidence>
<keyword evidence="8" id="KW-0408">Iron</keyword>
<dbReference type="InterPro" id="IPR003819">
    <property type="entry name" value="TauD/TfdA-like"/>
</dbReference>
<evidence type="ECO:0000256" key="8">
    <source>
        <dbReference type="ARBA" id="ARBA00023004"/>
    </source>
</evidence>
<feature type="domain" description="TauD/TfdA-like" evidence="9">
    <location>
        <begin position="144"/>
        <end position="380"/>
    </location>
</feature>
<protein>
    <submittedName>
        <fullName evidence="11">7744_t:CDS:1</fullName>
    </submittedName>
</protein>
<dbReference type="Gene3D" id="3.30.2020.30">
    <property type="match status" value="1"/>
</dbReference>
<name>A0A9N9AYS2_9GLOM</name>
<dbReference type="Gene3D" id="3.60.130.10">
    <property type="entry name" value="Clavaminate synthase-like"/>
    <property type="match status" value="1"/>
</dbReference>
<dbReference type="InterPro" id="IPR042098">
    <property type="entry name" value="TauD-like_sf"/>
</dbReference>
<sequence>MYLLQIKRIGFTAINKIFTRNLYNIKEIKQNLNSVEIKWTDKKKVSNFNYIWLRDNCQCPLCIHSDSKQKLFLTSQVELDVKPINIDKDQETLKITWSSKSDSYHQSKYPFTFLRSFNQIKLLEHIKWNNSIIQSKNIWIKHDEYMNSDEKFFDSLKTLWKYGLLFIKDVPEKSDSIKNIVKRIGTLKHTFYGETFDVVSVPNAKNIAYTNLDLGLHMDLLYYEAPPGLQFLHCLKNSVEGGYSIFADSFAAVDNFKSEYPLDCSLLTKIPITFHYMNNGHHMHYNRPMIELDHFNNTFCVNYAPPFQGPIESLLDKDENEIFKFYQAYNRLCLFIEDPNLKFNIKLKPSEMVIFMNRRVLHGRTSFNPQSGERYLIGAYLELCEFKDKLRVLMRRFNEVNDLKEI</sequence>
<evidence type="ECO:0000259" key="10">
    <source>
        <dbReference type="Pfam" id="PF06155"/>
    </source>
</evidence>
<dbReference type="OrthoDB" id="406634at2759"/>
<dbReference type="Pfam" id="PF02668">
    <property type="entry name" value="TauD"/>
    <property type="match status" value="1"/>
</dbReference>
<comment type="caution">
    <text evidence="11">The sequence shown here is derived from an EMBL/GenBank/DDBJ whole genome shotgun (WGS) entry which is preliminary data.</text>
</comment>
<evidence type="ECO:0000313" key="12">
    <source>
        <dbReference type="Proteomes" id="UP000789759"/>
    </source>
</evidence>
<evidence type="ECO:0000256" key="1">
    <source>
        <dbReference type="ARBA" id="ARBA00001954"/>
    </source>
</evidence>
<feature type="domain" description="Gamma-butyrobetaine hydroxylase-like N-terminal" evidence="10">
    <location>
        <begin position="29"/>
        <end position="115"/>
    </location>
</feature>
<dbReference type="GO" id="GO:0005739">
    <property type="term" value="C:mitochondrion"/>
    <property type="evidence" value="ECO:0007669"/>
    <property type="project" value="TreeGrafter"/>
</dbReference>
<dbReference type="GO" id="GO:0016706">
    <property type="term" value="F:2-oxoglutarate-dependent dioxygenase activity"/>
    <property type="evidence" value="ECO:0007669"/>
    <property type="project" value="UniProtKB-ARBA"/>
</dbReference>
<keyword evidence="4" id="KW-0479">Metal-binding</keyword>
<evidence type="ECO:0000259" key="9">
    <source>
        <dbReference type="Pfam" id="PF02668"/>
    </source>
</evidence>
<dbReference type="FunFam" id="3.60.130.10:FF:000001">
    <property type="entry name" value="Trimethyllysine dioxygenase, mitochondrial"/>
    <property type="match status" value="1"/>
</dbReference>
<reference evidence="11" key="1">
    <citation type="submission" date="2021-06" db="EMBL/GenBank/DDBJ databases">
        <authorList>
            <person name="Kallberg Y."/>
            <person name="Tangrot J."/>
            <person name="Rosling A."/>
        </authorList>
    </citation>
    <scope>NUCLEOTIDE SEQUENCE</scope>
    <source>
        <strain evidence="11">FL966</strain>
    </source>
</reference>
<keyword evidence="12" id="KW-1185">Reference proteome</keyword>
<evidence type="ECO:0000256" key="7">
    <source>
        <dbReference type="ARBA" id="ARBA00023002"/>
    </source>
</evidence>
<evidence type="ECO:0000256" key="6">
    <source>
        <dbReference type="ARBA" id="ARBA00022964"/>
    </source>
</evidence>
<dbReference type="CDD" id="cd00250">
    <property type="entry name" value="CAS_like"/>
    <property type="match status" value="1"/>
</dbReference>
<comment type="similarity">
    <text evidence="3">Belongs to the gamma-BBH/TMLD family.</text>
</comment>
<keyword evidence="7" id="KW-0560">Oxidoreductase</keyword>
<dbReference type="PANTHER" id="PTHR10696">
    <property type="entry name" value="GAMMA-BUTYROBETAINE HYDROXYLASE-RELATED"/>
    <property type="match status" value="1"/>
</dbReference>
<dbReference type="SUPFAM" id="SSF51197">
    <property type="entry name" value="Clavaminate synthase-like"/>
    <property type="match status" value="1"/>
</dbReference>
<comment type="cofactor">
    <cofactor evidence="1">
        <name>Fe(2+)</name>
        <dbReference type="ChEBI" id="CHEBI:29033"/>
    </cofactor>
</comment>
<evidence type="ECO:0000256" key="5">
    <source>
        <dbReference type="ARBA" id="ARBA00022873"/>
    </source>
</evidence>
<dbReference type="InterPro" id="IPR038492">
    <property type="entry name" value="GBBH-like_N_sf"/>
</dbReference>
<comment type="cofactor">
    <cofactor evidence="2">
        <name>L-ascorbate</name>
        <dbReference type="ChEBI" id="CHEBI:38290"/>
    </cofactor>
</comment>
<dbReference type="Pfam" id="PF06155">
    <property type="entry name" value="GBBH-like_N"/>
    <property type="match status" value="1"/>
</dbReference>
<dbReference type="GO" id="GO:0046872">
    <property type="term" value="F:metal ion binding"/>
    <property type="evidence" value="ECO:0007669"/>
    <property type="project" value="UniProtKB-KW"/>
</dbReference>
<dbReference type="AlphaFoldDB" id="A0A9N9AYS2"/>
<dbReference type="FunFam" id="3.30.2020.30:FF:000002">
    <property type="entry name" value="Putative gamma-butyrobetaine dioxygenase"/>
    <property type="match status" value="1"/>
</dbReference>